<name>A0A0K2U9X4_LEPSM</name>
<dbReference type="AlphaFoldDB" id="A0A0K2U9X4"/>
<dbReference type="EMBL" id="HACA01017479">
    <property type="protein sequence ID" value="CDW34840.1"/>
    <property type="molecule type" value="Transcribed_RNA"/>
</dbReference>
<organism evidence="1">
    <name type="scientific">Lepeophtheirus salmonis</name>
    <name type="common">Salmon louse</name>
    <name type="synonym">Caligus salmonis</name>
    <dbReference type="NCBI Taxonomy" id="72036"/>
    <lineage>
        <taxon>Eukaryota</taxon>
        <taxon>Metazoa</taxon>
        <taxon>Ecdysozoa</taxon>
        <taxon>Arthropoda</taxon>
        <taxon>Crustacea</taxon>
        <taxon>Multicrustacea</taxon>
        <taxon>Hexanauplia</taxon>
        <taxon>Copepoda</taxon>
        <taxon>Siphonostomatoida</taxon>
        <taxon>Caligidae</taxon>
        <taxon>Lepeophtheirus</taxon>
    </lineage>
</organism>
<reference evidence="1" key="1">
    <citation type="submission" date="2014-05" db="EMBL/GenBank/DDBJ databases">
        <authorList>
            <person name="Chronopoulou M."/>
        </authorList>
    </citation>
    <scope>NUCLEOTIDE SEQUENCE</scope>
    <source>
        <tissue evidence="1">Whole organism</tissue>
    </source>
</reference>
<accession>A0A0K2U9X4</accession>
<sequence length="71" mass="8198">MATLKIMASVSMWLRVYMLPRGLGDPQTVYCRVIIVSLNYRAENQNLQYPLIRISVIFNYEVSLGIQTTDE</sequence>
<protein>
    <submittedName>
        <fullName evidence="1">Uncharacterized protein</fullName>
    </submittedName>
</protein>
<evidence type="ECO:0000313" key="1">
    <source>
        <dbReference type="EMBL" id="CDW34840.1"/>
    </source>
</evidence>
<proteinExistence type="predicted"/>